<keyword evidence="10" id="KW-1185">Reference proteome</keyword>
<dbReference type="AlphaFoldDB" id="A0A9N9QSW6"/>
<dbReference type="InterPro" id="IPR019787">
    <property type="entry name" value="Znf_PHD-finger"/>
</dbReference>
<evidence type="ECO:0000259" key="8">
    <source>
        <dbReference type="PROSITE" id="PS50081"/>
    </source>
</evidence>
<feature type="domain" description="Phorbol-ester/DAG-type" evidence="8">
    <location>
        <begin position="1"/>
        <end position="45"/>
    </location>
</feature>
<evidence type="ECO:0000313" key="10">
    <source>
        <dbReference type="Proteomes" id="UP001153714"/>
    </source>
</evidence>
<dbReference type="InterPro" id="IPR019786">
    <property type="entry name" value="Zinc_finger_PHD-type_CS"/>
</dbReference>
<evidence type="ECO:0000256" key="5">
    <source>
        <dbReference type="SAM" id="Coils"/>
    </source>
</evidence>
<gene>
    <name evidence="9" type="ORF">DIATSA_LOCUS596</name>
</gene>
<evidence type="ECO:0000256" key="4">
    <source>
        <dbReference type="PROSITE-ProRule" id="PRU00146"/>
    </source>
</evidence>
<feature type="region of interest" description="Disordered" evidence="6">
    <location>
        <begin position="221"/>
        <end position="240"/>
    </location>
</feature>
<dbReference type="SMART" id="SM00249">
    <property type="entry name" value="PHD"/>
    <property type="match status" value="1"/>
</dbReference>
<accession>A0A9N9QSW6</accession>
<evidence type="ECO:0000313" key="9">
    <source>
        <dbReference type="EMBL" id="CAG9782324.1"/>
    </source>
</evidence>
<dbReference type="Proteomes" id="UP001153714">
    <property type="component" value="Chromosome 1"/>
</dbReference>
<dbReference type="OrthoDB" id="7490514at2759"/>
<keyword evidence="3" id="KW-0862">Zinc</keyword>
<evidence type="ECO:0000256" key="2">
    <source>
        <dbReference type="ARBA" id="ARBA00022771"/>
    </source>
</evidence>
<name>A0A9N9QSW6_9NEOP</name>
<evidence type="ECO:0000256" key="6">
    <source>
        <dbReference type="SAM" id="MobiDB-lite"/>
    </source>
</evidence>
<dbReference type="Gene3D" id="3.30.40.10">
    <property type="entry name" value="Zinc/RING finger domain, C3HC4 (zinc finger)"/>
    <property type="match status" value="1"/>
</dbReference>
<feature type="compositionally biased region" description="Gly residues" evidence="6">
    <location>
        <begin position="227"/>
        <end position="240"/>
    </location>
</feature>
<dbReference type="EMBL" id="OU893332">
    <property type="protein sequence ID" value="CAG9782324.1"/>
    <property type="molecule type" value="Genomic_DNA"/>
</dbReference>
<keyword evidence="1" id="KW-0479">Metal-binding</keyword>
<dbReference type="CDD" id="cd15489">
    <property type="entry name" value="PHD_SF"/>
    <property type="match status" value="1"/>
</dbReference>
<keyword evidence="5" id="KW-0175">Coiled coil</keyword>
<dbReference type="Pfam" id="PF25298">
    <property type="entry name" value="Baculo_FP_2nd"/>
    <property type="match status" value="1"/>
</dbReference>
<sequence>MVKCSSCGKFLSAAESVRCGKCSCSFHKPCVAIPETATVKSLWLCPGCKLKIPRGDNTSTPLKGLSAEYTVSDSPPHMDDTAHDVTEEFRVDLALEIRSFRNELGGLRAEVRECRADIAELKSVINRYEEKITSMENRIVTLETNMSIPTSAVGTLEVAVAELKAQLNDKDQELLSNDVDLTGIPEQSGENVMSIVRAIAVKFGIELDDRDVVKADRVGSSRRNRISGGGDASGAVVGGDAGEQRPRAIAVRFTRQTVREQWLRAARVRRVLTSGDIEIPGPSRRIYINERLTRVNRRLFFLARQAGSERRWKYVWTRNGRILARKSDGQQSVQIRDERDISKVFV</sequence>
<reference evidence="9" key="2">
    <citation type="submission" date="2022-10" db="EMBL/GenBank/DDBJ databases">
        <authorList>
            <consortium name="ENA_rothamsted_submissions"/>
            <consortium name="culmorum"/>
            <person name="King R."/>
        </authorList>
    </citation>
    <scope>NUCLEOTIDE SEQUENCE</scope>
</reference>
<feature type="domain" description="PHD-type" evidence="7">
    <location>
        <begin position="1"/>
        <end position="51"/>
    </location>
</feature>
<dbReference type="InterPro" id="IPR002219">
    <property type="entry name" value="PKC_DAG/PE"/>
</dbReference>
<dbReference type="InterPro" id="IPR057251">
    <property type="entry name" value="FP_C"/>
</dbReference>
<evidence type="ECO:0008006" key="11">
    <source>
        <dbReference type="Google" id="ProtNLM"/>
    </source>
</evidence>
<dbReference type="GO" id="GO:0008270">
    <property type="term" value="F:zinc ion binding"/>
    <property type="evidence" value="ECO:0007669"/>
    <property type="project" value="UniProtKB-KW"/>
</dbReference>
<dbReference type="InterPro" id="IPR013083">
    <property type="entry name" value="Znf_RING/FYVE/PHD"/>
</dbReference>
<feature type="coiled-coil region" evidence="5">
    <location>
        <begin position="111"/>
        <end position="173"/>
    </location>
</feature>
<dbReference type="PROSITE" id="PS50081">
    <property type="entry name" value="ZF_DAG_PE_2"/>
    <property type="match status" value="1"/>
</dbReference>
<evidence type="ECO:0000256" key="3">
    <source>
        <dbReference type="ARBA" id="ARBA00022833"/>
    </source>
</evidence>
<organism evidence="9 10">
    <name type="scientific">Diatraea saccharalis</name>
    <name type="common">sugarcane borer</name>
    <dbReference type="NCBI Taxonomy" id="40085"/>
    <lineage>
        <taxon>Eukaryota</taxon>
        <taxon>Metazoa</taxon>
        <taxon>Ecdysozoa</taxon>
        <taxon>Arthropoda</taxon>
        <taxon>Hexapoda</taxon>
        <taxon>Insecta</taxon>
        <taxon>Pterygota</taxon>
        <taxon>Neoptera</taxon>
        <taxon>Endopterygota</taxon>
        <taxon>Lepidoptera</taxon>
        <taxon>Glossata</taxon>
        <taxon>Ditrysia</taxon>
        <taxon>Pyraloidea</taxon>
        <taxon>Crambidae</taxon>
        <taxon>Crambinae</taxon>
        <taxon>Diatraea</taxon>
    </lineage>
</organism>
<dbReference type="SUPFAM" id="SSF57903">
    <property type="entry name" value="FYVE/PHD zinc finger"/>
    <property type="match status" value="1"/>
</dbReference>
<dbReference type="Gene3D" id="1.20.5.340">
    <property type="match status" value="1"/>
</dbReference>
<reference evidence="9" key="1">
    <citation type="submission" date="2021-12" db="EMBL/GenBank/DDBJ databases">
        <authorList>
            <person name="King R."/>
        </authorList>
    </citation>
    <scope>NUCLEOTIDE SEQUENCE</scope>
</reference>
<dbReference type="InterPro" id="IPR011011">
    <property type="entry name" value="Znf_FYVE_PHD"/>
</dbReference>
<dbReference type="PROSITE" id="PS50016">
    <property type="entry name" value="ZF_PHD_2"/>
    <property type="match status" value="1"/>
</dbReference>
<evidence type="ECO:0000259" key="7">
    <source>
        <dbReference type="PROSITE" id="PS50016"/>
    </source>
</evidence>
<dbReference type="PROSITE" id="PS01359">
    <property type="entry name" value="ZF_PHD_1"/>
    <property type="match status" value="1"/>
</dbReference>
<proteinExistence type="predicted"/>
<keyword evidence="2 4" id="KW-0863">Zinc-finger</keyword>
<dbReference type="InterPro" id="IPR001965">
    <property type="entry name" value="Znf_PHD"/>
</dbReference>
<evidence type="ECO:0000256" key="1">
    <source>
        <dbReference type="ARBA" id="ARBA00022723"/>
    </source>
</evidence>
<protein>
    <recommendedName>
        <fullName evidence="11">Zinc finger PHD-type domain-containing protein</fullName>
    </recommendedName>
</protein>